<dbReference type="OrthoDB" id="6133115at2759"/>
<dbReference type="GO" id="GO:0003676">
    <property type="term" value="F:nucleic acid binding"/>
    <property type="evidence" value="ECO:0007669"/>
    <property type="project" value="InterPro"/>
</dbReference>
<dbReference type="Pfam" id="PF23084">
    <property type="entry name" value="KH_PARP14_1"/>
    <property type="match status" value="1"/>
</dbReference>
<dbReference type="GO" id="GO:0005737">
    <property type="term" value="C:cytoplasm"/>
    <property type="evidence" value="ECO:0007669"/>
    <property type="project" value="TreeGrafter"/>
</dbReference>
<reference evidence="12" key="1">
    <citation type="submission" date="2025-08" db="UniProtKB">
        <authorList>
            <consortium name="Ensembl"/>
        </authorList>
    </citation>
    <scope>IDENTIFICATION</scope>
</reference>
<comment type="subcellular location">
    <subcellularLocation>
        <location evidence="1">Nucleus</location>
    </subcellularLocation>
</comment>
<dbReference type="InterPro" id="IPR057046">
    <property type="entry name" value="PARP14_KH_4"/>
</dbReference>
<proteinExistence type="inferred from homology"/>
<dbReference type="FunFam" id="3.90.228.10:FF:000008">
    <property type="entry name" value="Poly [ADP-ribose] polymerase"/>
    <property type="match status" value="1"/>
</dbReference>
<dbReference type="Ensembl" id="ENSAMXT00005054412.1">
    <property type="protein sequence ID" value="ENSAMXP00005050200.1"/>
    <property type="gene ID" value="ENSAMXG00005022800.1"/>
</dbReference>
<dbReference type="SUPFAM" id="SSF54928">
    <property type="entry name" value="RNA-binding domain, RBD"/>
    <property type="match status" value="1"/>
</dbReference>
<feature type="compositionally biased region" description="Acidic residues" evidence="8">
    <location>
        <begin position="150"/>
        <end position="168"/>
    </location>
</feature>
<dbReference type="GO" id="GO:0003950">
    <property type="term" value="F:NAD+ poly-ADP-ribosyltransferase activity"/>
    <property type="evidence" value="ECO:0007669"/>
    <property type="project" value="UniProtKB-UniRule"/>
</dbReference>
<name>A0A8B9LE89_ASTMX</name>
<dbReference type="CDD" id="cd02907">
    <property type="entry name" value="Macro_Af1521_BAL-like"/>
    <property type="match status" value="1"/>
</dbReference>
<dbReference type="InterPro" id="IPR002589">
    <property type="entry name" value="Macro_dom"/>
</dbReference>
<dbReference type="Pfam" id="PF23245">
    <property type="entry name" value="RRM_PARP14_2"/>
    <property type="match status" value="1"/>
</dbReference>
<dbReference type="Gene3D" id="3.30.720.50">
    <property type="match status" value="1"/>
</dbReference>
<dbReference type="EC" id="2.4.2.-" evidence="7"/>
<organism evidence="12 13">
    <name type="scientific">Astyanax mexicanus</name>
    <name type="common">Blind cave fish</name>
    <name type="synonym">Astyanax fasciatus mexicanus</name>
    <dbReference type="NCBI Taxonomy" id="7994"/>
    <lineage>
        <taxon>Eukaryota</taxon>
        <taxon>Metazoa</taxon>
        <taxon>Chordata</taxon>
        <taxon>Craniata</taxon>
        <taxon>Vertebrata</taxon>
        <taxon>Euteleostomi</taxon>
        <taxon>Actinopterygii</taxon>
        <taxon>Neopterygii</taxon>
        <taxon>Teleostei</taxon>
        <taxon>Ostariophysi</taxon>
        <taxon>Characiformes</taxon>
        <taxon>Characoidei</taxon>
        <taxon>Acestrorhamphidae</taxon>
        <taxon>Acestrorhamphinae</taxon>
        <taxon>Astyanax</taxon>
    </lineage>
</organism>
<feature type="compositionally biased region" description="Basic and acidic residues" evidence="8">
    <location>
        <begin position="100"/>
        <end position="111"/>
    </location>
</feature>
<feature type="domain" description="Macro" evidence="11">
    <location>
        <begin position="1025"/>
        <end position="1211"/>
    </location>
</feature>
<dbReference type="InterPro" id="IPR057049">
    <property type="entry name" value="PARP14_KH_8"/>
</dbReference>
<dbReference type="InterPro" id="IPR054596">
    <property type="entry name" value="PARP14_WWE"/>
</dbReference>
<dbReference type="PROSITE" id="PS51059">
    <property type="entry name" value="PARP_CATALYTIC"/>
    <property type="match status" value="1"/>
</dbReference>
<sequence length="1840" mass="203892">MAGEFPYVLFVQGEWDPNTPKLKNKLIIYFQSKKSNGGDCCVKLLGGQRATVAFKSEEVRQNVLDRTPHEIKLGQKVIRLNVHLSPEEASAAQESQSPNKEQRPDIPHSSDTDPVALKRRTEACPEPDFKKPRHFAARSHEKSPSKDEEPPSEEPQCEESEEQEPTEESEGRRSAVLENIQNMNQEFLVMLVENIIRDAPESKEFSIEVIPESNCAVVTFTSRKGAANFILSCPDNSVFRKKDLTVRTLEMTTKVKVEDLPSNLNSDHIMLYFEKYGETDGDVVMLEDGQSAIISFEDHTAVSTVLRTQHQIKKQPLKVFPYHDSLGTALYGKDRPMLRLPEIFTENIDISIGKYLQENREKLDLIKQEMCKHYCQLDLQASSMKIIPLASLLQQGSQTRKLIQAWREKASAEFAAEMSKYKSLEINILRDAWSEAVEEIQKTLCTEPVTLVFQENQATVILAGLAEDVSRTRDAVNSATDSITQRIQREKGSITDEVSMAYSIYEIVRLGGVELEIQSKFPEMELNYHSHSQKLVLYGLKQEVLESKNKILQEIIGLSRRVVELHPSILEFLTKRDKEDLTNDLFLSRGIIASLEIKDNVASLIAKTEKTLKDGEEHLKTVLIYKCLDVEEPSVIRKAEWQDLITSLNSSFNSPVKVVLINTSGSQVTVSGFADALELVLEQLTDFLEANSSITTSLEADGIVIRFIEEHRKQDWFEMVKNKVNVDFKDDKISLNGPRVHISQCKPVFEDLLSTLYQGNLKVAKPGARKFFKKKETMYISEAKNNTGCLVELVDEVEAGDASGKKGVCTPEGVEIVVSKGDMCSYTVDAVVNAANDKLEFNGGLSKAISDAAGPQLQDACHQIIKARKKLNIGEAVVTKAGGQLCCKFVIHAVGPHFDQSNRQGSIQLLKTAVIGSLKHAEQQTCHSIAIPALSSGNLGFPLDLCADSIVEAIKEFCESKSGGFCVKKIHLVDNNDKTVEALETAVRNMYGESSTIQRFPSRSKPSQPQQNTNVSSLPQVSSQGLPQSIKTKEGLTITLSKCNIEDTSMDVVVNSVLTDLSLSHGAISSAILNKAGQQLQTLFNQQATGKVNAGTVFVTTGANLKNKLVFHAVSPHWNQGQGQEQKILEGIMDNCLAQAEQQQQKSIVFPAIGTGNLGFPKTLVASLMLDSVLKFSKNRNSSHVQEVMFALYPQDTQTIQAFTTEFNNKFNIQVSSTQHQSKGPLSKITSKSGTYETTVGGVVLQVLSGDITKQNTDVIVNSSNENFTLKAGVSKAVLDAAGSNVEAECTQLGAQPNQGLIMTQPGMLQCKKIIHISAKSDPATIKQRVKQVLQMTVQQKLTSISFPALGTGQGGANPGQVADSMLDAVVDFVTQTPQSSIKLIRMVIFQAPMLADFHQSMQKREGGSDKQKKEGVFSKAAAFAKSLFTGSKDKGDQKQKVKDFVIDGKVLNPACFSICGPSRAAVDQAKQWIEKLISDEQAFESISDPMILNLSDKDQQRIQELQQSMDVSVRVEHKTQGAGSDDTTILVEGLSRDVLMAVSEIQTMLRKARDDFSLKKDMEFASEMVEWQYEQGGQYHSFDQLTNFKLEQALMLKSPHVDITFQGQAYKVTMPEGPAVSAVGGNQMNIKRIDKLQAPVIDSIPQDWEAMAANDLVKVCPLKTGSKEYNDVLGHFRKTCPNNNIIQIARVQNPGMWKKYQSNKQIMEIKNGHQNNEKRLFHGTREDSMMHINHSGFNRSYAGVNATVYGKGTYFALNASYSAHNTYSVPNQQGHKRMYLCRVLTGDYTAGNSSMFVPPPKSANSIVLYDTVVDNPNAPTIFVVFRDDHAYPEYLITFT</sequence>
<evidence type="ECO:0000313" key="13">
    <source>
        <dbReference type="Proteomes" id="UP000694621"/>
    </source>
</evidence>
<dbReference type="Pfam" id="PF23251">
    <property type="entry name" value="KH_PARP14_4"/>
    <property type="match status" value="1"/>
</dbReference>
<evidence type="ECO:0000256" key="2">
    <source>
        <dbReference type="ARBA" id="ARBA00022676"/>
    </source>
</evidence>
<feature type="domain" description="Macro" evidence="11">
    <location>
        <begin position="1232"/>
        <end position="1406"/>
    </location>
</feature>
<feature type="region of interest" description="Disordered" evidence="8">
    <location>
        <begin position="87"/>
        <end position="173"/>
    </location>
</feature>
<dbReference type="InterPro" id="IPR057048">
    <property type="entry name" value="PARP14_KH_6"/>
</dbReference>
<dbReference type="SUPFAM" id="SSF117839">
    <property type="entry name" value="WWE domain"/>
    <property type="match status" value="1"/>
</dbReference>
<dbReference type="InterPro" id="IPR012677">
    <property type="entry name" value="Nucleotide-bd_a/b_plait_sf"/>
</dbReference>
<dbReference type="GO" id="GO:0005634">
    <property type="term" value="C:nucleus"/>
    <property type="evidence" value="ECO:0007669"/>
    <property type="project" value="UniProtKB-SubCell"/>
</dbReference>
<dbReference type="Gene3D" id="3.30.70.330">
    <property type="match status" value="2"/>
</dbReference>
<dbReference type="Pfam" id="PF23254">
    <property type="entry name" value="KH_PARP14_8"/>
    <property type="match status" value="1"/>
</dbReference>
<dbReference type="SUPFAM" id="SSF56399">
    <property type="entry name" value="ADP-ribosylation"/>
    <property type="match status" value="1"/>
</dbReference>
<keyword evidence="2 7" id="KW-0328">Glycosyltransferase</keyword>
<dbReference type="SUPFAM" id="SSF52949">
    <property type="entry name" value="Macro domain-like"/>
    <property type="match status" value="3"/>
</dbReference>
<dbReference type="InterPro" id="IPR057047">
    <property type="entry name" value="PARP14_KH_5"/>
</dbReference>
<feature type="region of interest" description="Disordered" evidence="8">
    <location>
        <begin position="994"/>
        <end position="1026"/>
    </location>
</feature>
<dbReference type="Pfam" id="PF23248">
    <property type="entry name" value="KH_PARP14_2"/>
    <property type="match status" value="1"/>
</dbReference>
<keyword evidence="3 7" id="KW-0808">Transferase</keyword>
<dbReference type="InterPro" id="IPR035979">
    <property type="entry name" value="RBD_domain_sf"/>
</dbReference>
<dbReference type="InterPro" id="IPR012317">
    <property type="entry name" value="Poly(ADP-ribose)pol_cat_dom"/>
</dbReference>
<dbReference type="GO" id="GO:0003714">
    <property type="term" value="F:transcription corepressor activity"/>
    <property type="evidence" value="ECO:0007669"/>
    <property type="project" value="TreeGrafter"/>
</dbReference>
<dbReference type="PROSITE" id="PS50918">
    <property type="entry name" value="WWE"/>
    <property type="match status" value="1"/>
</dbReference>
<dbReference type="InterPro" id="IPR057051">
    <property type="entry name" value="PARP14_RPM_1"/>
</dbReference>
<evidence type="ECO:0000256" key="8">
    <source>
        <dbReference type="SAM" id="MobiDB-lite"/>
    </source>
</evidence>
<dbReference type="Pfam" id="PF23085">
    <property type="entry name" value="RRM_PARP14_3"/>
    <property type="match status" value="1"/>
</dbReference>
<dbReference type="Pfam" id="PF23222">
    <property type="entry name" value="RRM_PARP14_1"/>
    <property type="match status" value="1"/>
</dbReference>
<dbReference type="CDD" id="cd01439">
    <property type="entry name" value="TCCD_inducible_PARP_like"/>
    <property type="match status" value="1"/>
</dbReference>
<dbReference type="InterPro" id="IPR052056">
    <property type="entry name" value="Mono-ARTD/PARP"/>
</dbReference>
<dbReference type="InterPro" id="IPR057050">
    <property type="entry name" value="RRM_PARP14_2"/>
</dbReference>
<comment type="similarity">
    <text evidence="6">Belongs to the ARTD/PARP family.</text>
</comment>
<dbReference type="PANTHER" id="PTHR14453:SF89">
    <property type="entry name" value="PROTEIN MONO-ADP-RIBOSYLTRANSFERASE PARP14"/>
    <property type="match status" value="1"/>
</dbReference>
<dbReference type="Pfam" id="PF23253">
    <property type="entry name" value="KH_PARP14_6"/>
    <property type="match status" value="1"/>
</dbReference>
<dbReference type="GO" id="GO:0070212">
    <property type="term" value="P:protein poly-ADP-ribosylation"/>
    <property type="evidence" value="ECO:0007669"/>
    <property type="project" value="TreeGrafter"/>
</dbReference>
<dbReference type="Gene3D" id="3.90.228.10">
    <property type="match status" value="1"/>
</dbReference>
<evidence type="ECO:0000256" key="1">
    <source>
        <dbReference type="ARBA" id="ARBA00004123"/>
    </source>
</evidence>
<dbReference type="InterPro" id="IPR057044">
    <property type="entry name" value="PARP14_KH_1"/>
</dbReference>
<evidence type="ECO:0000259" key="9">
    <source>
        <dbReference type="PROSITE" id="PS50918"/>
    </source>
</evidence>
<dbReference type="Pfam" id="PF01661">
    <property type="entry name" value="Macro"/>
    <property type="match status" value="3"/>
</dbReference>
<evidence type="ECO:0000313" key="12">
    <source>
        <dbReference type="Ensembl" id="ENSAMXP00005050200.1"/>
    </source>
</evidence>
<dbReference type="InterPro" id="IPR004170">
    <property type="entry name" value="WWE_dom"/>
</dbReference>
<evidence type="ECO:0000256" key="7">
    <source>
        <dbReference type="RuleBase" id="RU362114"/>
    </source>
</evidence>
<dbReference type="Pfam" id="PF22005">
    <property type="entry name" value="WWE_1"/>
    <property type="match status" value="1"/>
</dbReference>
<evidence type="ECO:0000256" key="4">
    <source>
        <dbReference type="ARBA" id="ARBA00023027"/>
    </source>
</evidence>
<keyword evidence="5" id="KW-0539">Nucleus</keyword>
<feature type="domain" description="PARP catalytic" evidence="10">
    <location>
        <begin position="1645"/>
        <end position="1840"/>
    </location>
</feature>
<feature type="domain" description="Macro" evidence="11">
    <location>
        <begin position="803"/>
        <end position="991"/>
    </location>
</feature>
<dbReference type="InterPro" id="IPR057045">
    <property type="entry name" value="PARP14_KH_3"/>
</dbReference>
<dbReference type="Proteomes" id="UP000694621">
    <property type="component" value="Unplaced"/>
</dbReference>
<protein>
    <recommendedName>
        <fullName evidence="7">Poly [ADP-ribose] polymerase</fullName>
        <shortName evidence="7">PARP</shortName>
        <ecNumber evidence="7">2.4.2.-</ecNumber>
    </recommendedName>
</protein>
<dbReference type="GO" id="GO:1990404">
    <property type="term" value="F:NAD+-protein mono-ADP-ribosyltransferase activity"/>
    <property type="evidence" value="ECO:0007669"/>
    <property type="project" value="TreeGrafter"/>
</dbReference>
<feature type="compositionally biased region" description="Basic and acidic residues" evidence="8">
    <location>
        <begin position="138"/>
        <end position="149"/>
    </location>
</feature>
<dbReference type="GO" id="GO:0010629">
    <property type="term" value="P:negative regulation of gene expression"/>
    <property type="evidence" value="ECO:0007669"/>
    <property type="project" value="TreeGrafter"/>
</dbReference>
<feature type="domain" description="WWE" evidence="9">
    <location>
        <begin position="1558"/>
        <end position="1633"/>
    </location>
</feature>
<evidence type="ECO:0000259" key="11">
    <source>
        <dbReference type="PROSITE" id="PS51154"/>
    </source>
</evidence>
<evidence type="ECO:0000256" key="6">
    <source>
        <dbReference type="ARBA" id="ARBA00024347"/>
    </source>
</evidence>
<dbReference type="Pfam" id="PF00644">
    <property type="entry name" value="PARP"/>
    <property type="match status" value="1"/>
</dbReference>
<dbReference type="SMART" id="SM00506">
    <property type="entry name" value="A1pp"/>
    <property type="match status" value="3"/>
</dbReference>
<dbReference type="InterPro" id="IPR057043">
    <property type="entry name" value="PARP14_KH_2"/>
</dbReference>
<dbReference type="CDD" id="cd02903">
    <property type="entry name" value="Macro_BAL-like"/>
    <property type="match status" value="2"/>
</dbReference>
<feature type="compositionally biased region" description="Basic and acidic residues" evidence="8">
    <location>
        <begin position="119"/>
        <end position="130"/>
    </location>
</feature>
<evidence type="ECO:0000256" key="3">
    <source>
        <dbReference type="ARBA" id="ARBA00022679"/>
    </source>
</evidence>
<keyword evidence="4 7" id="KW-0520">NAD</keyword>
<dbReference type="InterPro" id="IPR043472">
    <property type="entry name" value="Macro_dom-like"/>
</dbReference>
<dbReference type="Pfam" id="PF23249">
    <property type="entry name" value="KH_PARP14_3"/>
    <property type="match status" value="1"/>
</dbReference>
<accession>A0A8B9LE89</accession>
<dbReference type="PANTHER" id="PTHR14453">
    <property type="entry name" value="PARP/ZINC FINGER CCCH TYPE DOMAIN CONTAINING PROTEIN"/>
    <property type="match status" value="1"/>
</dbReference>
<dbReference type="InterPro" id="IPR037197">
    <property type="entry name" value="WWE_dom_sf"/>
</dbReference>
<dbReference type="Gene3D" id="3.40.220.10">
    <property type="entry name" value="Leucine Aminopeptidase, subunit E, domain 1"/>
    <property type="match status" value="3"/>
</dbReference>
<dbReference type="PROSITE" id="PS51154">
    <property type="entry name" value="MACRO"/>
    <property type="match status" value="3"/>
</dbReference>
<dbReference type="Pfam" id="PF23252">
    <property type="entry name" value="KH_PARP14_5"/>
    <property type="match status" value="1"/>
</dbReference>
<evidence type="ECO:0000259" key="10">
    <source>
        <dbReference type="PROSITE" id="PS51059"/>
    </source>
</evidence>
<evidence type="ECO:0000256" key="5">
    <source>
        <dbReference type="ARBA" id="ARBA00023242"/>
    </source>
</evidence>